<dbReference type="PANTHER" id="PTHR35862">
    <property type="entry name" value="FELS-2 PROPHAGE PROTEIN"/>
    <property type="match status" value="1"/>
</dbReference>
<feature type="domain" description="Baseplate J-like C-terminal" evidence="3">
    <location>
        <begin position="280"/>
        <end position="357"/>
    </location>
</feature>
<sequence length="369" mass="39819">MNLPEINFAEKSTQEIETAVITTYEAIAGRTLAPGDPVRLFLQSVAAIIVQQRVLIDYSAKMNLLAYSNGNFLDHIGVLVGTDRLPASAALTTLRFTISAAQPQGVAIPAGTRVTPGNNIFFATTKAVLVVSGGTTIDVDAVCTELGTKGNSYQPGQINKLVDPFQWFQSVVNITESAGGADQEADDAYRERIRQAPESFSVAGPDGAYRFWAMSASQTIIDVSVRSPAAGEVELRPLLFEGEIPGTEMLNSVFDIVNDKKVRPLTDHVTVLAPETVEYDINMTYYISHEDATTSLAIQTAVAQAVADYVLWQKSKLGRDINPSELIWRVRAAGADRAEVTLPIFTALEKYQVAIADNPTVTYGGLTDG</sequence>
<dbReference type="Pfam" id="PF04865">
    <property type="entry name" value="Baseplate_J"/>
    <property type="match status" value="1"/>
</dbReference>
<protein>
    <submittedName>
        <fullName evidence="4">Uncharacterized protein</fullName>
    </submittedName>
</protein>
<dbReference type="Pfam" id="PF26079">
    <property type="entry name" value="Baseplate_J_C"/>
    <property type="match status" value="1"/>
</dbReference>
<reference evidence="4" key="1">
    <citation type="submission" date="2019-08" db="EMBL/GenBank/DDBJ databases">
        <authorList>
            <person name="Kucharzyk K."/>
            <person name="Murdoch R.W."/>
            <person name="Higgins S."/>
            <person name="Loffler F."/>
        </authorList>
    </citation>
    <scope>NUCLEOTIDE SEQUENCE</scope>
</reference>
<organism evidence="4">
    <name type="scientific">bioreactor metagenome</name>
    <dbReference type="NCBI Taxonomy" id="1076179"/>
    <lineage>
        <taxon>unclassified sequences</taxon>
        <taxon>metagenomes</taxon>
        <taxon>ecological metagenomes</taxon>
    </lineage>
</organism>
<proteinExistence type="predicted"/>
<gene>
    <name evidence="4" type="ORF">SDC9_04131</name>
</gene>
<accession>A0A644SWF3</accession>
<dbReference type="InterPro" id="IPR058530">
    <property type="entry name" value="Baseplate_J-like_C"/>
</dbReference>
<dbReference type="PANTHER" id="PTHR35862:SF1">
    <property type="entry name" value="FELS-2 PROPHAGE PROTEIN"/>
    <property type="match status" value="1"/>
</dbReference>
<feature type="domain" description="Baseplate J-like central" evidence="2">
    <location>
        <begin position="202"/>
        <end position="273"/>
    </location>
</feature>
<evidence type="ECO:0000259" key="3">
    <source>
        <dbReference type="Pfam" id="PF26079"/>
    </source>
</evidence>
<dbReference type="PIRSF" id="PIRSF020481">
    <property type="entry name" value="BAP"/>
    <property type="match status" value="1"/>
</dbReference>
<dbReference type="EMBL" id="VSSQ01000007">
    <property type="protein sequence ID" value="MPL58597.1"/>
    <property type="molecule type" value="Genomic_DNA"/>
</dbReference>
<dbReference type="InterPro" id="IPR006949">
    <property type="entry name" value="Barrel_Baseplate_J-like"/>
</dbReference>
<name>A0A644SWF3_9ZZZZ</name>
<evidence type="ECO:0000259" key="1">
    <source>
        <dbReference type="Pfam" id="PF04865"/>
    </source>
</evidence>
<evidence type="ECO:0000313" key="4">
    <source>
        <dbReference type="EMBL" id="MPL58597.1"/>
    </source>
</evidence>
<evidence type="ECO:0000259" key="2">
    <source>
        <dbReference type="Pfam" id="PF26078"/>
    </source>
</evidence>
<dbReference type="AlphaFoldDB" id="A0A644SWF3"/>
<dbReference type="InterPro" id="IPR014507">
    <property type="entry name" value="Baseplate_assembly_J_pred"/>
</dbReference>
<dbReference type="Pfam" id="PF26078">
    <property type="entry name" value="Baseplate_J_M"/>
    <property type="match status" value="1"/>
</dbReference>
<dbReference type="InterPro" id="IPR052726">
    <property type="entry name" value="Phage_Baseplate_Hub"/>
</dbReference>
<feature type="domain" description="Baseplate protein J-like barrel" evidence="1">
    <location>
        <begin position="93"/>
        <end position="180"/>
    </location>
</feature>
<dbReference type="InterPro" id="IPR058531">
    <property type="entry name" value="Baseplate_J_M"/>
</dbReference>
<comment type="caution">
    <text evidence="4">The sequence shown here is derived from an EMBL/GenBank/DDBJ whole genome shotgun (WGS) entry which is preliminary data.</text>
</comment>